<keyword evidence="2" id="KW-0472">Membrane</keyword>
<evidence type="ECO:0000313" key="4">
    <source>
        <dbReference type="Proteomes" id="UP000689195"/>
    </source>
</evidence>
<feature type="transmembrane region" description="Helical" evidence="2">
    <location>
        <begin position="15"/>
        <end position="35"/>
    </location>
</feature>
<dbReference type="AlphaFoldDB" id="A0A8S1UZ50"/>
<dbReference type="Pfam" id="PF00400">
    <property type="entry name" value="WD40"/>
    <property type="match status" value="1"/>
</dbReference>
<dbReference type="PANTHER" id="PTHR45333">
    <property type="entry name" value="MEMBRANE PROTEIN-RELATED"/>
    <property type="match status" value="1"/>
</dbReference>
<accession>A0A8S1UZ50</accession>
<dbReference type="EMBL" id="CAJJDO010000047">
    <property type="protein sequence ID" value="CAD8167766.1"/>
    <property type="molecule type" value="Genomic_DNA"/>
</dbReference>
<keyword evidence="2" id="KW-1133">Transmembrane helix</keyword>
<keyword evidence="2" id="KW-0812">Transmembrane</keyword>
<dbReference type="OrthoDB" id="273067at2759"/>
<dbReference type="InterPro" id="IPR019775">
    <property type="entry name" value="WD40_repeat_CS"/>
</dbReference>
<reference evidence="3" key="1">
    <citation type="submission" date="2021-01" db="EMBL/GenBank/DDBJ databases">
        <authorList>
            <consortium name="Genoscope - CEA"/>
            <person name="William W."/>
        </authorList>
    </citation>
    <scope>NUCLEOTIDE SEQUENCE</scope>
</reference>
<dbReference type="PROSITE" id="PS50082">
    <property type="entry name" value="WD_REPEATS_2"/>
    <property type="match status" value="1"/>
</dbReference>
<organism evidence="3 4">
    <name type="scientific">Paramecium pentaurelia</name>
    <dbReference type="NCBI Taxonomy" id="43138"/>
    <lineage>
        <taxon>Eukaryota</taxon>
        <taxon>Sar</taxon>
        <taxon>Alveolata</taxon>
        <taxon>Ciliophora</taxon>
        <taxon>Intramacronucleata</taxon>
        <taxon>Oligohymenophorea</taxon>
        <taxon>Peniculida</taxon>
        <taxon>Parameciidae</taxon>
        <taxon>Paramecium</taxon>
    </lineage>
</organism>
<name>A0A8S1UZ50_9CILI</name>
<comment type="caution">
    <text evidence="3">The sequence shown here is derived from an EMBL/GenBank/DDBJ whole genome shotgun (WGS) entry which is preliminary data.</text>
</comment>
<evidence type="ECO:0000313" key="3">
    <source>
        <dbReference type="EMBL" id="CAD8167766.1"/>
    </source>
</evidence>
<proteinExistence type="predicted"/>
<dbReference type="SMART" id="SM00320">
    <property type="entry name" value="WD40"/>
    <property type="match status" value="1"/>
</dbReference>
<evidence type="ECO:0000256" key="1">
    <source>
        <dbReference type="PROSITE-ProRule" id="PRU00221"/>
    </source>
</evidence>
<evidence type="ECO:0000256" key="2">
    <source>
        <dbReference type="SAM" id="Phobius"/>
    </source>
</evidence>
<sequence>MIFQFSSYIKACPSILALFFFVPTLIINNFLSYNFRKSRKFESFEKFTNRFQGQMIGDQQFIQNLIEDFELQLCLCQHYQQQPIQQKQIQIKIFCSSICTLKQLYGSPPRRENAQKNYFPKNSSVVPIQLKSLKCFKAKEILCNQLSQQNELQFPQKQLFKPKPLVQTNFPKSIRLWDVQKGQQKAKLDGHSNQVRSVCLSPDGKILASGSQDNSIRLWDLKTGQEIQSSDKNYKDIFQQFKIPLQNSSLLPNVEPDLTILRICQNLQFEARGTLILQGKFINQSGIDLKTLFKQKESYFLEDLQKK</sequence>
<gene>
    <name evidence="3" type="ORF">PPENT_87.1.T0470286</name>
</gene>
<feature type="repeat" description="WD" evidence="1">
    <location>
        <begin position="188"/>
        <end position="229"/>
    </location>
</feature>
<dbReference type="Proteomes" id="UP000689195">
    <property type="component" value="Unassembled WGS sequence"/>
</dbReference>
<dbReference type="InterPro" id="IPR001680">
    <property type="entry name" value="WD40_rpt"/>
</dbReference>
<dbReference type="PROSITE" id="PS50294">
    <property type="entry name" value="WD_REPEATS_REGION"/>
    <property type="match status" value="1"/>
</dbReference>
<protein>
    <recommendedName>
        <fullName evidence="5">WD domain, G-beta repeat protein</fullName>
    </recommendedName>
</protein>
<dbReference type="PROSITE" id="PS00678">
    <property type="entry name" value="WD_REPEATS_1"/>
    <property type="match status" value="1"/>
</dbReference>
<keyword evidence="4" id="KW-1185">Reference proteome</keyword>
<dbReference type="PANTHER" id="PTHR45333:SF1">
    <property type="entry name" value="CHROMOSOME UNDETERMINED SCAFFOLD_625, WHOLE GENOME SHOTGUN SEQUENCE"/>
    <property type="match status" value="1"/>
</dbReference>
<evidence type="ECO:0008006" key="5">
    <source>
        <dbReference type="Google" id="ProtNLM"/>
    </source>
</evidence>
<keyword evidence="1" id="KW-0853">WD repeat</keyword>